<gene>
    <name evidence="1" type="ORF">SAMN05216586_11663</name>
</gene>
<dbReference type="Pfam" id="PF23840">
    <property type="entry name" value="Phage_tail_terminator"/>
    <property type="match status" value="1"/>
</dbReference>
<protein>
    <submittedName>
        <fullName evidence="1">Uncharacterized protein</fullName>
    </submittedName>
</protein>
<dbReference type="AlphaFoldDB" id="A0AAQ1JRI4"/>
<dbReference type="EMBL" id="FNVE01000016">
    <property type="protein sequence ID" value="SEG70354.1"/>
    <property type="molecule type" value="Genomic_DNA"/>
</dbReference>
<evidence type="ECO:0000313" key="1">
    <source>
        <dbReference type="EMBL" id="SEG70354.1"/>
    </source>
</evidence>
<dbReference type="Proteomes" id="UP000243518">
    <property type="component" value="Unassembled WGS sequence"/>
</dbReference>
<name>A0AAQ1JRI4_9GAMM</name>
<proteinExistence type="predicted"/>
<keyword evidence="2" id="KW-1185">Reference proteome</keyword>
<organism evidence="1 2">
    <name type="scientific">Halopseudomonas aestusnigri</name>
    <dbReference type="NCBI Taxonomy" id="857252"/>
    <lineage>
        <taxon>Bacteria</taxon>
        <taxon>Pseudomonadati</taxon>
        <taxon>Pseudomonadota</taxon>
        <taxon>Gammaproteobacteria</taxon>
        <taxon>Pseudomonadales</taxon>
        <taxon>Pseudomonadaceae</taxon>
        <taxon>Halopseudomonas</taxon>
    </lineage>
</organism>
<accession>A0AAQ1JRI4</accession>
<evidence type="ECO:0000313" key="2">
    <source>
        <dbReference type="Proteomes" id="UP000243518"/>
    </source>
</evidence>
<dbReference type="InterPro" id="IPR056912">
    <property type="entry name" value="Phage_JBD30_tail_term-like"/>
</dbReference>
<reference evidence="1 2" key="1">
    <citation type="submission" date="2016-10" db="EMBL/GenBank/DDBJ databases">
        <authorList>
            <person name="Varghese N."/>
            <person name="Submissions S."/>
        </authorList>
    </citation>
    <scope>NUCLEOTIDE SEQUENCE [LARGE SCALE GENOMIC DNA]</scope>
    <source>
        <strain evidence="1 2">CECT 8317</strain>
    </source>
</reference>
<dbReference type="RefSeq" id="WP_088277549.1">
    <property type="nucleotide sequence ID" value="NZ_FNVE01000016.1"/>
</dbReference>
<comment type="caution">
    <text evidence="1">The sequence shown here is derived from an EMBL/GenBank/DDBJ whole genome shotgun (WGS) entry which is preliminary data.</text>
</comment>
<sequence>MSEPFDIQAVIDRLDSLEQLDGIQGAAEYASVTSLKDFRMPSAYVLLLQERADDAQVKPGGRQRAIVTFGVVLAVRNYGDQRGERTLKELRPILGAVRGRLMGWTPEVPGARPVQWSRGDVLDYDRSTLLWAEVYSTQHFIGGAP</sequence>